<dbReference type="PANTHER" id="PTHR46599:SF6">
    <property type="entry name" value="DUAL SPECIFICITY PHOSPHATASE 26"/>
    <property type="match status" value="1"/>
</dbReference>
<keyword evidence="2" id="KW-1185">Reference proteome</keyword>
<dbReference type="AlphaFoldDB" id="A0A6J2Y4V8"/>
<gene>
    <name evidence="3" type="primary">LOC115883755</name>
</gene>
<dbReference type="InParanoid" id="A0A6J2Y4V8"/>
<dbReference type="InterPro" id="IPR029526">
    <property type="entry name" value="PGBD"/>
</dbReference>
<dbReference type="PANTHER" id="PTHR46599">
    <property type="entry name" value="PIGGYBAC TRANSPOSABLE ELEMENT-DERIVED PROTEIN 4"/>
    <property type="match status" value="1"/>
</dbReference>
<dbReference type="Pfam" id="PF13843">
    <property type="entry name" value="DDE_Tnp_1_7"/>
    <property type="match status" value="1"/>
</dbReference>
<evidence type="ECO:0000313" key="3">
    <source>
        <dbReference type="RefSeq" id="XP_030758024.1"/>
    </source>
</evidence>
<evidence type="ECO:0000313" key="2">
    <source>
        <dbReference type="Proteomes" id="UP000504635"/>
    </source>
</evidence>
<dbReference type="GeneID" id="115883755"/>
<reference evidence="3" key="1">
    <citation type="submission" date="2025-08" db="UniProtKB">
        <authorList>
            <consortium name="RefSeq"/>
        </authorList>
    </citation>
    <scope>IDENTIFICATION</scope>
    <source>
        <tissue evidence="3">Gonads</tissue>
    </source>
</reference>
<organism evidence="2 3">
    <name type="scientific">Sitophilus oryzae</name>
    <name type="common">Rice weevil</name>
    <name type="synonym">Curculio oryzae</name>
    <dbReference type="NCBI Taxonomy" id="7048"/>
    <lineage>
        <taxon>Eukaryota</taxon>
        <taxon>Metazoa</taxon>
        <taxon>Ecdysozoa</taxon>
        <taxon>Arthropoda</taxon>
        <taxon>Hexapoda</taxon>
        <taxon>Insecta</taxon>
        <taxon>Pterygota</taxon>
        <taxon>Neoptera</taxon>
        <taxon>Endopterygota</taxon>
        <taxon>Coleoptera</taxon>
        <taxon>Polyphaga</taxon>
        <taxon>Cucujiformia</taxon>
        <taxon>Curculionidae</taxon>
        <taxon>Dryophthorinae</taxon>
        <taxon>Sitophilus</taxon>
    </lineage>
</organism>
<sequence length="153" mass="17389">MYIPSKPDKYGMKVIMVCDAKTTYMCSAVPYIGKEQRDPQNGSIPTQYVLKLTENIQGTNRNITMDNWFTSCELTEKLLEKGLTMVGTLRKNKREIPPQCLETKHSQIPSSAFAFTLKKLTLVSHVPKRNKCVILIRSMHSHDNVDQATSKPE</sequence>
<dbReference type="KEGG" id="soy:115883755"/>
<name>A0A6J2Y4V8_SITOR</name>
<accession>A0A6J2Y4V8</accession>
<protein>
    <submittedName>
        <fullName evidence="3">PiggyBac transposable element-derived protein 4-like</fullName>
    </submittedName>
</protein>
<dbReference type="RefSeq" id="XP_030758024.1">
    <property type="nucleotide sequence ID" value="XM_030902164.1"/>
</dbReference>
<dbReference type="Proteomes" id="UP000504635">
    <property type="component" value="Unplaced"/>
</dbReference>
<proteinExistence type="predicted"/>
<evidence type="ECO:0000259" key="1">
    <source>
        <dbReference type="Pfam" id="PF13843"/>
    </source>
</evidence>
<dbReference type="OrthoDB" id="8191541at2759"/>
<feature type="domain" description="PiggyBac transposable element-derived protein" evidence="1">
    <location>
        <begin position="2"/>
        <end position="149"/>
    </location>
</feature>